<proteinExistence type="predicted"/>
<gene>
    <name evidence="1" type="ORF">OG814_41390</name>
</gene>
<reference evidence="1 2" key="1">
    <citation type="submission" date="2022-10" db="EMBL/GenBank/DDBJ databases">
        <title>The complete genomes of actinobacterial strains from the NBC collection.</title>
        <authorList>
            <person name="Joergensen T.S."/>
            <person name="Alvarez Arevalo M."/>
            <person name="Sterndorff E.B."/>
            <person name="Faurdal D."/>
            <person name="Vuksanovic O."/>
            <person name="Mourched A.-S."/>
            <person name="Charusanti P."/>
            <person name="Shaw S."/>
            <person name="Blin K."/>
            <person name="Weber T."/>
        </authorList>
    </citation>
    <scope>NUCLEOTIDE SEQUENCE [LARGE SCALE GENOMIC DNA]</scope>
    <source>
        <strain evidence="1 2">NBC_00123</strain>
        <plasmid evidence="1 2">unnamed1</plasmid>
    </source>
</reference>
<dbReference type="EMBL" id="CP108189">
    <property type="protein sequence ID" value="WTR75738.1"/>
    <property type="molecule type" value="Genomic_DNA"/>
</dbReference>
<accession>A0ABZ1LQN6</accession>
<keyword evidence="1" id="KW-0614">Plasmid</keyword>
<keyword evidence="2" id="KW-1185">Reference proteome</keyword>
<dbReference type="GO" id="GO:0004674">
    <property type="term" value="F:protein serine/threonine kinase activity"/>
    <property type="evidence" value="ECO:0007669"/>
    <property type="project" value="UniProtKB-KW"/>
</dbReference>
<organism evidence="1 2">
    <name type="scientific">Streptomyces zaomyceticus</name>
    <dbReference type="NCBI Taxonomy" id="68286"/>
    <lineage>
        <taxon>Bacteria</taxon>
        <taxon>Bacillati</taxon>
        <taxon>Actinomycetota</taxon>
        <taxon>Actinomycetes</taxon>
        <taxon>Kitasatosporales</taxon>
        <taxon>Streptomycetaceae</taxon>
        <taxon>Streptomyces</taxon>
    </lineage>
</organism>
<keyword evidence="1" id="KW-0808">Transferase</keyword>
<evidence type="ECO:0000313" key="1">
    <source>
        <dbReference type="EMBL" id="WTR75738.1"/>
    </source>
</evidence>
<dbReference type="Proteomes" id="UP001622594">
    <property type="component" value="Plasmid unnamed1"/>
</dbReference>
<geneLocation type="plasmid" evidence="1 2">
    <name>unnamed1</name>
</geneLocation>
<sequence>MPDSIAVPTGVQPISFDVHAVRGGSPGGARDDFETMIAQLAAATTPGVRSVAANPGDWGIDAFAGNLGGAITVWQSKYFMPATTKKHVQQVKDSLDNVLKAAIKNGHTIACWILCIPSSMDGPMTAWWDTWTKAQEKEHSLVIQLWDETALRKKLLSPEGDDVRRGFYETYSQAAPAPAPIEQLRLVLEVEDDKAAALGSALFIRQMTEAGHVELDSAKRQFFNADLVAREIAHKDVPAEVAALSSADATLHGLWEMQFNECAAEDALRVLHPRVWRDVRNEHDKLPKSLRLELVHSWGLVHRLVDNRKAGWVQHWRQIAAEHSAG</sequence>
<keyword evidence="1" id="KW-0418">Kinase</keyword>
<name>A0ABZ1LQN6_9ACTN</name>
<keyword evidence="1" id="KW-0723">Serine/threonine-protein kinase</keyword>
<evidence type="ECO:0000313" key="2">
    <source>
        <dbReference type="Proteomes" id="UP001622594"/>
    </source>
</evidence>
<protein>
    <submittedName>
        <fullName evidence="1">Serine/threonine protein kinase</fullName>
    </submittedName>
</protein>
<dbReference type="RefSeq" id="WP_398170912.1">
    <property type="nucleotide sequence ID" value="NZ_CP108189.1"/>
</dbReference>